<dbReference type="GO" id="GO:0009055">
    <property type="term" value="F:electron transfer activity"/>
    <property type="evidence" value="ECO:0007669"/>
    <property type="project" value="InterPro"/>
</dbReference>
<keyword evidence="4 6" id="KW-1133">Transmembrane helix</keyword>
<feature type="transmembrane region" description="Helical" evidence="6">
    <location>
        <begin position="96"/>
        <end position="120"/>
    </location>
</feature>
<evidence type="ECO:0000256" key="1">
    <source>
        <dbReference type="ARBA" id="ARBA00004651"/>
    </source>
</evidence>
<feature type="domain" description="Cytochrome b561 bacterial/Ni-hydrogenase" evidence="7">
    <location>
        <begin position="8"/>
        <end position="197"/>
    </location>
</feature>
<dbReference type="InterPro" id="IPR016174">
    <property type="entry name" value="Di-haem_cyt_TM"/>
</dbReference>
<sequence>MAARMVRVWDPLVRIIHWLLVIAFIIGYVTEGDPLWLHTWAGYVVAGLVVVRIVWGFVGPRHARFSDFVTGPRKAVGYLAGLIRRKAPRYIGHSPAGGAMTVALLVFLAAISVTGMMTLADTDNAGPLAAWFGNPDVVAAREAALAAGQEFRYRSPFKEPHEVLVNITLVLIILHLVGVALASVVHRESLPRAMVTGMKRAE</sequence>
<name>A0AAW5QY86_9HYPH</name>
<dbReference type="GO" id="GO:0005886">
    <property type="term" value="C:plasma membrane"/>
    <property type="evidence" value="ECO:0007669"/>
    <property type="project" value="UniProtKB-SubCell"/>
</dbReference>
<dbReference type="Gene3D" id="1.20.950.20">
    <property type="entry name" value="Transmembrane di-heme cytochromes, Chain C"/>
    <property type="match status" value="1"/>
</dbReference>
<dbReference type="GO" id="GO:0022904">
    <property type="term" value="P:respiratory electron transport chain"/>
    <property type="evidence" value="ECO:0007669"/>
    <property type="project" value="InterPro"/>
</dbReference>
<evidence type="ECO:0000256" key="6">
    <source>
        <dbReference type="SAM" id="Phobius"/>
    </source>
</evidence>
<evidence type="ECO:0000256" key="2">
    <source>
        <dbReference type="ARBA" id="ARBA00022475"/>
    </source>
</evidence>
<keyword evidence="5 6" id="KW-0472">Membrane</keyword>
<dbReference type="AlphaFoldDB" id="A0AAW5QY86"/>
<keyword evidence="2" id="KW-1003">Cell membrane</keyword>
<feature type="transmembrane region" description="Helical" evidence="6">
    <location>
        <begin position="163"/>
        <end position="185"/>
    </location>
</feature>
<dbReference type="InterPro" id="IPR051542">
    <property type="entry name" value="Hydrogenase_cytochrome"/>
</dbReference>
<feature type="transmembrane region" description="Helical" evidence="6">
    <location>
        <begin position="12"/>
        <end position="29"/>
    </location>
</feature>
<proteinExistence type="predicted"/>
<evidence type="ECO:0000313" key="9">
    <source>
        <dbReference type="Proteomes" id="UP001320898"/>
    </source>
</evidence>
<dbReference type="SUPFAM" id="SSF81342">
    <property type="entry name" value="Transmembrane di-heme cytochromes"/>
    <property type="match status" value="1"/>
</dbReference>
<accession>A0AAW5QY86</accession>
<keyword evidence="9" id="KW-1185">Reference proteome</keyword>
<keyword evidence="3 6" id="KW-0812">Transmembrane</keyword>
<evidence type="ECO:0000256" key="3">
    <source>
        <dbReference type="ARBA" id="ARBA00022692"/>
    </source>
</evidence>
<dbReference type="PANTHER" id="PTHR30485:SF2">
    <property type="entry name" value="BLL0597 PROTEIN"/>
    <property type="match status" value="1"/>
</dbReference>
<feature type="transmembrane region" description="Helical" evidence="6">
    <location>
        <begin position="35"/>
        <end position="55"/>
    </location>
</feature>
<comment type="subcellular location">
    <subcellularLocation>
        <location evidence="1">Cell membrane</location>
        <topology evidence="1">Multi-pass membrane protein</topology>
    </subcellularLocation>
</comment>
<comment type="caution">
    <text evidence="8">The sequence shown here is derived from an EMBL/GenBank/DDBJ whole genome shotgun (WGS) entry which is preliminary data.</text>
</comment>
<gene>
    <name evidence="8" type="ORF">MUB46_12500</name>
</gene>
<evidence type="ECO:0000313" key="8">
    <source>
        <dbReference type="EMBL" id="MCT8972678.1"/>
    </source>
</evidence>
<dbReference type="PANTHER" id="PTHR30485">
    <property type="entry name" value="NI/FE-HYDROGENASE 1 B-TYPE CYTOCHROME SUBUNIT"/>
    <property type="match status" value="1"/>
</dbReference>
<dbReference type="Proteomes" id="UP001320898">
    <property type="component" value="Unassembled WGS sequence"/>
</dbReference>
<reference evidence="8 9" key="1">
    <citation type="submission" date="2022-04" db="EMBL/GenBank/DDBJ databases">
        <authorList>
            <person name="Ye Y.-Q."/>
            <person name="Du Z.-J."/>
        </authorList>
    </citation>
    <scope>NUCLEOTIDE SEQUENCE [LARGE SCALE GENOMIC DNA]</scope>
    <source>
        <strain evidence="8 9">A6E488</strain>
    </source>
</reference>
<protein>
    <submittedName>
        <fullName evidence="8">Cytochrome b/b6 domain-containing protein</fullName>
    </submittedName>
</protein>
<dbReference type="EMBL" id="JALIDZ010000005">
    <property type="protein sequence ID" value="MCT8972678.1"/>
    <property type="molecule type" value="Genomic_DNA"/>
</dbReference>
<dbReference type="GO" id="GO:0020037">
    <property type="term" value="F:heme binding"/>
    <property type="evidence" value="ECO:0007669"/>
    <property type="project" value="TreeGrafter"/>
</dbReference>
<evidence type="ECO:0000259" key="7">
    <source>
        <dbReference type="Pfam" id="PF01292"/>
    </source>
</evidence>
<dbReference type="RefSeq" id="WP_261616255.1">
    <property type="nucleotide sequence ID" value="NZ_JALIDZ010000005.1"/>
</dbReference>
<evidence type="ECO:0000256" key="4">
    <source>
        <dbReference type="ARBA" id="ARBA00022989"/>
    </source>
</evidence>
<organism evidence="8 9">
    <name type="scientific">Microbaculum marinisediminis</name>
    <dbReference type="NCBI Taxonomy" id="2931392"/>
    <lineage>
        <taxon>Bacteria</taxon>
        <taxon>Pseudomonadati</taxon>
        <taxon>Pseudomonadota</taxon>
        <taxon>Alphaproteobacteria</taxon>
        <taxon>Hyphomicrobiales</taxon>
        <taxon>Tepidamorphaceae</taxon>
        <taxon>Microbaculum</taxon>
    </lineage>
</organism>
<dbReference type="Pfam" id="PF01292">
    <property type="entry name" value="Ni_hydr_CYTB"/>
    <property type="match status" value="1"/>
</dbReference>
<evidence type="ECO:0000256" key="5">
    <source>
        <dbReference type="ARBA" id="ARBA00023136"/>
    </source>
</evidence>
<dbReference type="InterPro" id="IPR011577">
    <property type="entry name" value="Cyt_b561_bac/Ni-Hgenase"/>
</dbReference>